<dbReference type="KEGG" id="mbai:MB901379_01693"/>
<sequence>MAPVAAQVGVLAGITGCGGALLPDVRRYRAGSRIDADGSCVAHACWIEIGAANRLHRSDIGRGIARSSMGGFGETIANLRIS</sequence>
<organism evidence="1 2">
    <name type="scientific">Mycobacterium basiliense</name>
    <dbReference type="NCBI Taxonomy" id="2094119"/>
    <lineage>
        <taxon>Bacteria</taxon>
        <taxon>Bacillati</taxon>
        <taxon>Actinomycetota</taxon>
        <taxon>Actinomycetes</taxon>
        <taxon>Mycobacteriales</taxon>
        <taxon>Mycobacteriaceae</taxon>
        <taxon>Mycobacterium</taxon>
    </lineage>
</organism>
<protein>
    <submittedName>
        <fullName evidence="1">Uncharacterized protein</fullName>
    </submittedName>
</protein>
<name>A0A447GCD0_9MYCO</name>
<evidence type="ECO:0000313" key="1">
    <source>
        <dbReference type="EMBL" id="VDM88137.1"/>
    </source>
</evidence>
<dbReference type="Proteomes" id="UP000269998">
    <property type="component" value="Chromosome"/>
</dbReference>
<keyword evidence="2" id="KW-1185">Reference proteome</keyword>
<accession>A0A447GCD0</accession>
<dbReference type="EMBL" id="LR130759">
    <property type="protein sequence ID" value="VDM88137.1"/>
    <property type="molecule type" value="Genomic_DNA"/>
</dbReference>
<proteinExistence type="predicted"/>
<reference evidence="2" key="1">
    <citation type="submission" date="2018-02" db="EMBL/GenBank/DDBJ databases">
        <authorList>
            <person name="Seth-Smith MB H."/>
            <person name="Seth-Smith H."/>
        </authorList>
    </citation>
    <scope>NUCLEOTIDE SEQUENCE [LARGE SCALE GENOMIC DNA]</scope>
</reference>
<dbReference type="AlphaFoldDB" id="A0A447GCD0"/>
<evidence type="ECO:0000313" key="2">
    <source>
        <dbReference type="Proteomes" id="UP000269998"/>
    </source>
</evidence>
<dbReference type="RefSeq" id="WP_232022019.1">
    <property type="nucleotide sequence ID" value="NZ_LR130759.1"/>
</dbReference>
<gene>
    <name evidence="1" type="ORF">MB901379_01693</name>
</gene>